<evidence type="ECO:0000313" key="1">
    <source>
        <dbReference type="EMBL" id="EKC52111.1"/>
    </source>
</evidence>
<sequence length="298" mass="34629">NVWTDYIDNDGYELDKVEIGNKTYDPDDINQSIDVENTDTVYVKYYYKMKKIKVKFYIDDNFESLTMNTGEKDEKKYNFNSETNATRDIETPVHEMEIYDGDIIKFTPKINSSFNKKGYTLGTGFYFASYPNENDGNGWQLETDGTNESIKLDMSKDNPITQAIAKYGYLPVWIFSDNKPILYTVKYNVNCPAGESAYTGHMDDSIMEYDREQDLTENDYALKGYKFKGWATESTKDKNEVIYKDNETVLNLTDKAGDVINLYAVWQKVTKIKANMMIENKFSLWDMTLTLTNCLRMQ</sequence>
<dbReference type="AlphaFoldDB" id="K1SXV4"/>
<feature type="non-terminal residue" evidence="1">
    <location>
        <position position="1"/>
    </location>
</feature>
<comment type="caution">
    <text evidence="1">The sequence shown here is derived from an EMBL/GenBank/DDBJ whole genome shotgun (WGS) entry which is preliminary data.</text>
</comment>
<dbReference type="InterPro" id="IPR042229">
    <property type="entry name" value="Listeria/Bacterioides_rpt_sf"/>
</dbReference>
<reference evidence="1" key="1">
    <citation type="journal article" date="2013" name="Environ. Microbiol.">
        <title>Microbiota from the distal guts of lean and obese adolescents exhibit partial functional redundancy besides clear differences in community structure.</title>
        <authorList>
            <person name="Ferrer M."/>
            <person name="Ruiz A."/>
            <person name="Lanza F."/>
            <person name="Haange S.B."/>
            <person name="Oberbach A."/>
            <person name="Till H."/>
            <person name="Bargiela R."/>
            <person name="Campoy C."/>
            <person name="Segura M.T."/>
            <person name="Richter M."/>
            <person name="von Bergen M."/>
            <person name="Seifert J."/>
            <person name="Suarez A."/>
        </authorList>
    </citation>
    <scope>NUCLEOTIDE SEQUENCE</scope>
</reference>
<evidence type="ECO:0008006" key="2">
    <source>
        <dbReference type="Google" id="ProtNLM"/>
    </source>
</evidence>
<proteinExistence type="predicted"/>
<organism evidence="1">
    <name type="scientific">human gut metagenome</name>
    <dbReference type="NCBI Taxonomy" id="408170"/>
    <lineage>
        <taxon>unclassified sequences</taxon>
        <taxon>metagenomes</taxon>
        <taxon>organismal metagenomes</taxon>
    </lineage>
</organism>
<gene>
    <name evidence="1" type="ORF">OBE_13256</name>
</gene>
<protein>
    <recommendedName>
        <fullName evidence="2">Repeat protein</fullName>
    </recommendedName>
</protein>
<dbReference type="EMBL" id="AJWZ01009158">
    <property type="protein sequence ID" value="EKC52111.1"/>
    <property type="molecule type" value="Genomic_DNA"/>
</dbReference>
<dbReference type="Gene3D" id="2.60.40.4270">
    <property type="entry name" value="Listeria-Bacteroides repeat domain"/>
    <property type="match status" value="1"/>
</dbReference>
<accession>K1SXV4</accession>
<name>K1SXV4_9ZZZZ</name>